<evidence type="ECO:0000313" key="2">
    <source>
        <dbReference type="Proteomes" id="UP000029553"/>
    </source>
</evidence>
<gene>
    <name evidence="1" type="ORF">P353_17085</name>
</gene>
<protein>
    <submittedName>
        <fullName evidence="1">Uncharacterized protein</fullName>
    </submittedName>
</protein>
<comment type="caution">
    <text evidence="1">The sequence shown here is derived from an EMBL/GenBank/DDBJ whole genome shotgun (WGS) entry which is preliminary data.</text>
</comment>
<dbReference type="RefSeq" id="WP_034371667.1">
    <property type="nucleotide sequence ID" value="NZ_AWOR01000057.1"/>
</dbReference>
<reference evidence="1 2" key="1">
    <citation type="submission" date="2013-09" db="EMBL/GenBank/DDBJ databases">
        <title>High correlation between genotypes and phenotypes of environmental bacteria Comamonas testosteroni strains.</title>
        <authorList>
            <person name="Liu L."/>
            <person name="Zhu W."/>
            <person name="Xia X."/>
            <person name="Xu B."/>
            <person name="Luo M."/>
            <person name="Wang G."/>
        </authorList>
    </citation>
    <scope>NUCLEOTIDE SEQUENCE [LARGE SCALE GENOMIC DNA]</scope>
    <source>
        <strain evidence="1 2">JL40</strain>
    </source>
</reference>
<evidence type="ECO:0000313" key="1">
    <source>
        <dbReference type="EMBL" id="KGH27857.1"/>
    </source>
</evidence>
<dbReference type="EMBL" id="AWOR01000057">
    <property type="protein sequence ID" value="KGH27857.1"/>
    <property type="molecule type" value="Genomic_DNA"/>
</dbReference>
<accession>A0A096HG53</accession>
<name>A0A096HG53_COMTE</name>
<sequence length="108" mass="12106">MKTFAAEKGTKGTVVVVGRNGLIWEQFPATVTYHWPGTASRRPALIVQIDGVAPDHKTFTRNVLGRELYFYLNKKRRWISSGTRLNGDGRSGGMHFVPGKQIYEAPPF</sequence>
<proteinExistence type="predicted"/>
<dbReference type="AlphaFoldDB" id="A0A096HG53"/>
<organism evidence="1 2">
    <name type="scientific">Comamonas testosteroni</name>
    <name type="common">Pseudomonas testosteroni</name>
    <dbReference type="NCBI Taxonomy" id="285"/>
    <lineage>
        <taxon>Bacteria</taxon>
        <taxon>Pseudomonadati</taxon>
        <taxon>Pseudomonadota</taxon>
        <taxon>Betaproteobacteria</taxon>
        <taxon>Burkholderiales</taxon>
        <taxon>Comamonadaceae</taxon>
        <taxon>Comamonas</taxon>
    </lineage>
</organism>
<dbReference type="Proteomes" id="UP000029553">
    <property type="component" value="Unassembled WGS sequence"/>
</dbReference>